<reference evidence="1 2" key="1">
    <citation type="journal article" date="2013" name="BMC Genomics">
        <title>Comparative genomics of parasitic silkworm microsporidia reveal an association between genome expansion and host adaptation.</title>
        <authorList>
            <person name="Pan G."/>
            <person name="Xu J."/>
            <person name="Li T."/>
            <person name="Xia Q."/>
            <person name="Liu S.L."/>
            <person name="Zhang G."/>
            <person name="Li S."/>
            <person name="Li C."/>
            <person name="Liu H."/>
            <person name="Yang L."/>
            <person name="Liu T."/>
            <person name="Zhang X."/>
            <person name="Wu Z."/>
            <person name="Fan W."/>
            <person name="Dang X."/>
            <person name="Xiang H."/>
            <person name="Tao M."/>
            <person name="Li Y."/>
            <person name="Hu J."/>
            <person name="Li Z."/>
            <person name="Lin L."/>
            <person name="Luo J."/>
            <person name="Geng L."/>
            <person name="Wang L."/>
            <person name="Long M."/>
            <person name="Wan Y."/>
            <person name="He N."/>
            <person name="Zhang Z."/>
            <person name="Lu C."/>
            <person name="Keeling P.J."/>
            <person name="Wang J."/>
            <person name="Xiang Z."/>
            <person name="Zhou Z."/>
        </authorList>
    </citation>
    <scope>NUCLEOTIDE SEQUENCE [LARGE SCALE GENOMIC DNA]</scope>
    <source>
        <strain evidence="2">CQ1 / CVCC 102059</strain>
    </source>
</reference>
<evidence type="ECO:0000313" key="1">
    <source>
        <dbReference type="EMBL" id="EOB14281.1"/>
    </source>
</evidence>
<dbReference type="EMBL" id="KB908939">
    <property type="protein sequence ID" value="EOB14281.1"/>
    <property type="molecule type" value="Genomic_DNA"/>
</dbReference>
<dbReference type="VEuPathDB" id="MicrosporidiaDB:NBO_31g0001"/>
<keyword evidence="2" id="KW-1185">Reference proteome</keyword>
<name>R0KU00_NOSB1</name>
<dbReference type="AlphaFoldDB" id="R0KU00"/>
<dbReference type="HOGENOM" id="CLU_2159104_0_0_1"/>
<accession>R0KU00</accession>
<protein>
    <submittedName>
        <fullName evidence="1">Uncharacterized protein</fullName>
    </submittedName>
</protein>
<evidence type="ECO:0000313" key="2">
    <source>
        <dbReference type="Proteomes" id="UP000016927"/>
    </source>
</evidence>
<organism evidence="1 2">
    <name type="scientific">Nosema bombycis (strain CQ1 / CVCC 102059)</name>
    <name type="common">Microsporidian parasite</name>
    <name type="synonym">Pebrine of silkworm</name>
    <dbReference type="NCBI Taxonomy" id="578461"/>
    <lineage>
        <taxon>Eukaryota</taxon>
        <taxon>Fungi</taxon>
        <taxon>Fungi incertae sedis</taxon>
        <taxon>Microsporidia</taxon>
        <taxon>Nosematidae</taxon>
        <taxon>Nosema</taxon>
    </lineage>
</organism>
<dbReference type="Proteomes" id="UP000016927">
    <property type="component" value="Unassembled WGS sequence"/>
</dbReference>
<proteinExistence type="predicted"/>
<sequence length="111" mass="12815">MFQGRKKLQNLSLPQIVSVLIPATLKFHYDIDGLSGMIPQEPLNPFILNLNLKIDILENPRPVRKNCFPIDFSSVKLGFIHSYLGPISVYVVFKPICEIDLSVFFYLMWLF</sequence>
<gene>
    <name evidence="1" type="ORF">NBO_31g0001</name>
</gene>